<dbReference type="Pfam" id="PF13581">
    <property type="entry name" value="HATPase_c_2"/>
    <property type="match status" value="1"/>
</dbReference>
<dbReference type="EMBL" id="JBHTEC010000001">
    <property type="protein sequence ID" value="MFD0283205.1"/>
    <property type="molecule type" value="Genomic_DNA"/>
</dbReference>
<sequence>MATVSPPWSYTLQLPHDPRAPGIARATLRTVLAAHGLTELTPTAELLASELLTNAHLHTKGPYALRLHAAEPDRLTVAVWGTDPRVPPGFAEKGAPTLVPPEGAERGRGLHLVRACADAWGVSVLRELGASKGASCCGPSVRMWGNRGRRRRVIGMLSGYGG</sequence>
<keyword evidence="3" id="KW-0547">Nucleotide-binding</keyword>
<protein>
    <submittedName>
        <fullName evidence="3">ATP-binding protein</fullName>
    </submittedName>
</protein>
<keyword evidence="4" id="KW-1185">Reference proteome</keyword>
<dbReference type="Proteomes" id="UP001596957">
    <property type="component" value="Unassembled WGS sequence"/>
</dbReference>
<dbReference type="PANTHER" id="PTHR35526:SF3">
    <property type="entry name" value="ANTI-SIGMA-F FACTOR RSBW"/>
    <property type="match status" value="1"/>
</dbReference>
<keyword evidence="1" id="KW-0723">Serine/threonine-protein kinase</keyword>
<organism evidence="3 4">
    <name type="scientific">Streptomyces lutosisoli</name>
    <dbReference type="NCBI Taxonomy" id="2665721"/>
    <lineage>
        <taxon>Bacteria</taxon>
        <taxon>Bacillati</taxon>
        <taxon>Actinomycetota</taxon>
        <taxon>Actinomycetes</taxon>
        <taxon>Kitasatosporales</taxon>
        <taxon>Streptomycetaceae</taxon>
        <taxon>Streptomyces</taxon>
    </lineage>
</organism>
<gene>
    <name evidence="3" type="ORF">ACFQZP_16275</name>
</gene>
<evidence type="ECO:0000313" key="4">
    <source>
        <dbReference type="Proteomes" id="UP001596957"/>
    </source>
</evidence>
<reference evidence="4" key="1">
    <citation type="journal article" date="2019" name="Int. J. Syst. Evol. Microbiol.">
        <title>The Global Catalogue of Microorganisms (GCM) 10K type strain sequencing project: providing services to taxonomists for standard genome sequencing and annotation.</title>
        <authorList>
            <consortium name="The Broad Institute Genomics Platform"/>
            <consortium name="The Broad Institute Genome Sequencing Center for Infectious Disease"/>
            <person name="Wu L."/>
            <person name="Ma J."/>
        </authorList>
    </citation>
    <scope>NUCLEOTIDE SEQUENCE [LARGE SCALE GENOMIC DNA]</scope>
    <source>
        <strain evidence="4">CGMCC 4.7198</strain>
    </source>
</reference>
<dbReference type="Gene3D" id="3.30.565.10">
    <property type="entry name" value="Histidine kinase-like ATPase, C-terminal domain"/>
    <property type="match status" value="1"/>
</dbReference>
<name>A0ABW2VHP1_9ACTN</name>
<accession>A0ABW2VHP1</accession>
<dbReference type="InterPro" id="IPR003594">
    <property type="entry name" value="HATPase_dom"/>
</dbReference>
<evidence type="ECO:0000256" key="1">
    <source>
        <dbReference type="ARBA" id="ARBA00022527"/>
    </source>
</evidence>
<feature type="domain" description="Histidine kinase/HSP90-like ATPase" evidence="2">
    <location>
        <begin position="15"/>
        <end position="119"/>
    </location>
</feature>
<dbReference type="GO" id="GO:0005524">
    <property type="term" value="F:ATP binding"/>
    <property type="evidence" value="ECO:0007669"/>
    <property type="project" value="UniProtKB-KW"/>
</dbReference>
<dbReference type="RefSeq" id="WP_381260062.1">
    <property type="nucleotide sequence ID" value="NZ_JBHTBI010000038.1"/>
</dbReference>
<dbReference type="PANTHER" id="PTHR35526">
    <property type="entry name" value="ANTI-SIGMA-F FACTOR RSBW-RELATED"/>
    <property type="match status" value="1"/>
</dbReference>
<proteinExistence type="predicted"/>
<keyword evidence="1" id="KW-0808">Transferase</keyword>
<evidence type="ECO:0000313" key="3">
    <source>
        <dbReference type="EMBL" id="MFD0283205.1"/>
    </source>
</evidence>
<dbReference type="InterPro" id="IPR036890">
    <property type="entry name" value="HATPase_C_sf"/>
</dbReference>
<comment type="caution">
    <text evidence="3">The sequence shown here is derived from an EMBL/GenBank/DDBJ whole genome shotgun (WGS) entry which is preliminary data.</text>
</comment>
<dbReference type="CDD" id="cd16936">
    <property type="entry name" value="HATPase_RsbW-like"/>
    <property type="match status" value="1"/>
</dbReference>
<dbReference type="InterPro" id="IPR050267">
    <property type="entry name" value="Anti-sigma-factor_SerPK"/>
</dbReference>
<evidence type="ECO:0000259" key="2">
    <source>
        <dbReference type="Pfam" id="PF13581"/>
    </source>
</evidence>
<keyword evidence="3" id="KW-0067">ATP-binding</keyword>
<keyword evidence="1" id="KW-0418">Kinase</keyword>